<organism evidence="2 3">
    <name type="scientific">Streptomyces coffeae</name>
    <dbReference type="NCBI Taxonomy" id="621382"/>
    <lineage>
        <taxon>Bacteria</taxon>
        <taxon>Bacillati</taxon>
        <taxon>Actinomycetota</taxon>
        <taxon>Actinomycetes</taxon>
        <taxon>Kitasatosporales</taxon>
        <taxon>Streptomycetaceae</taxon>
        <taxon>Streptomyces</taxon>
    </lineage>
</organism>
<feature type="region of interest" description="Disordered" evidence="1">
    <location>
        <begin position="37"/>
        <end position="63"/>
    </location>
</feature>
<sequence length="241" mass="27089">MGKAFVAKLAKQGARDPEALAAWIGRKKHGAAAFKKLAVTGRKGDKGNSSKPSATDRKMTREERVQVGRLVADLWSEKAFNRADAQTPQVENAASREDVLKRRAIEKARRQGVVRGDLPEWQIEQIQRSRGDRRVVPGSGEIVRPESRESQQRAASVRQWAAATVRAEREREAQERSARTAPSTEQEQQDIDRAAAGLVARPDMFARLDERLPKEADARTRQEVIQRRAVEAARRRTVARR</sequence>
<gene>
    <name evidence="2" type="ORF">JK363_26390</name>
</gene>
<comment type="caution">
    <text evidence="2">The sequence shown here is derived from an EMBL/GenBank/DDBJ whole genome shotgun (WGS) entry which is preliminary data.</text>
</comment>
<feature type="compositionally biased region" description="Basic and acidic residues" evidence="1">
    <location>
        <begin position="166"/>
        <end position="178"/>
    </location>
</feature>
<evidence type="ECO:0000313" key="2">
    <source>
        <dbReference type="EMBL" id="MBL1100138.1"/>
    </source>
</evidence>
<feature type="compositionally biased region" description="Basic and acidic residues" evidence="1">
    <location>
        <begin position="42"/>
        <end position="63"/>
    </location>
</feature>
<name>A0ABS1NJF9_9ACTN</name>
<feature type="region of interest" description="Disordered" evidence="1">
    <location>
        <begin position="129"/>
        <end position="190"/>
    </location>
</feature>
<accession>A0ABS1NJF9</accession>
<evidence type="ECO:0000256" key="1">
    <source>
        <dbReference type="SAM" id="MobiDB-lite"/>
    </source>
</evidence>
<protein>
    <submittedName>
        <fullName evidence="2">Uncharacterized protein</fullName>
    </submittedName>
</protein>
<dbReference type="EMBL" id="JAERRF010000017">
    <property type="protein sequence ID" value="MBL1100138.1"/>
    <property type="molecule type" value="Genomic_DNA"/>
</dbReference>
<reference evidence="2 3" key="1">
    <citation type="submission" date="2021-01" db="EMBL/GenBank/DDBJ databases">
        <title>WGS of actinomycetes isolated from Thailand.</title>
        <authorList>
            <person name="Thawai C."/>
        </authorList>
    </citation>
    <scope>NUCLEOTIDE SEQUENCE [LARGE SCALE GENOMIC DNA]</scope>
    <source>
        <strain evidence="2 3">CA1R205</strain>
    </source>
</reference>
<dbReference type="Proteomes" id="UP000634229">
    <property type="component" value="Unassembled WGS sequence"/>
</dbReference>
<proteinExistence type="predicted"/>
<evidence type="ECO:0000313" key="3">
    <source>
        <dbReference type="Proteomes" id="UP000634229"/>
    </source>
</evidence>
<dbReference type="RefSeq" id="WP_201877819.1">
    <property type="nucleotide sequence ID" value="NZ_JAERRF010000017.1"/>
</dbReference>
<keyword evidence="3" id="KW-1185">Reference proteome</keyword>